<dbReference type="InterPro" id="IPR033335">
    <property type="entry name" value="JUPITER"/>
</dbReference>
<keyword evidence="6" id="KW-0963">Cytoplasm</keyword>
<evidence type="ECO:0000256" key="9">
    <source>
        <dbReference type="ARBA" id="ARBA00023212"/>
    </source>
</evidence>
<evidence type="ECO:0000256" key="6">
    <source>
        <dbReference type="ARBA" id="ARBA00022490"/>
    </source>
</evidence>
<evidence type="ECO:0000313" key="12">
    <source>
        <dbReference type="EMBL" id="JAS64915.1"/>
    </source>
</evidence>
<evidence type="ECO:0000256" key="4">
    <source>
        <dbReference type="ARBA" id="ARBA00005344"/>
    </source>
</evidence>
<feature type="compositionally biased region" description="Polar residues" evidence="11">
    <location>
        <begin position="164"/>
        <end position="182"/>
    </location>
</feature>
<comment type="subcellular location">
    <subcellularLocation>
        <location evidence="3">Cytoplasm</location>
        <location evidence="3">Cytoskeleton</location>
        <location evidence="3">Spindle</location>
    </subcellularLocation>
    <subcellularLocation>
        <location evidence="2">Nucleus</location>
    </subcellularLocation>
</comment>
<feature type="region of interest" description="Disordered" evidence="11">
    <location>
        <begin position="46"/>
        <end position="66"/>
    </location>
</feature>
<organism evidence="12">
    <name type="scientific">Cuerna arida</name>
    <dbReference type="NCBI Taxonomy" id="1464854"/>
    <lineage>
        <taxon>Eukaryota</taxon>
        <taxon>Metazoa</taxon>
        <taxon>Ecdysozoa</taxon>
        <taxon>Arthropoda</taxon>
        <taxon>Hexapoda</taxon>
        <taxon>Insecta</taxon>
        <taxon>Pterygota</taxon>
        <taxon>Neoptera</taxon>
        <taxon>Paraneoptera</taxon>
        <taxon>Hemiptera</taxon>
        <taxon>Auchenorrhyncha</taxon>
        <taxon>Membracoidea</taxon>
        <taxon>Cicadellidae</taxon>
        <taxon>Cicadellinae</taxon>
        <taxon>Proconiini</taxon>
        <taxon>Cuerna</taxon>
    </lineage>
</organism>
<accession>A0A1B6GR62</accession>
<dbReference type="GO" id="GO:0005819">
    <property type="term" value="C:spindle"/>
    <property type="evidence" value="ECO:0007669"/>
    <property type="project" value="UniProtKB-SubCell"/>
</dbReference>
<dbReference type="AlphaFoldDB" id="A0A1B6GR62"/>
<gene>
    <name evidence="12" type="ORF">g.31930</name>
</gene>
<dbReference type="PANTHER" id="PTHR34930">
    <property type="entry name" value="GEO05313P1"/>
    <property type="match status" value="1"/>
</dbReference>
<feature type="region of interest" description="Disordered" evidence="11">
    <location>
        <begin position="140"/>
        <end position="239"/>
    </location>
</feature>
<dbReference type="GO" id="GO:0005634">
    <property type="term" value="C:nucleus"/>
    <property type="evidence" value="ECO:0007669"/>
    <property type="project" value="UniProtKB-SubCell"/>
</dbReference>
<comment type="function">
    <text evidence="1">Binds to all microtubule populations.</text>
</comment>
<evidence type="ECO:0000256" key="11">
    <source>
        <dbReference type="SAM" id="MobiDB-lite"/>
    </source>
</evidence>
<evidence type="ECO:0000256" key="7">
    <source>
        <dbReference type="ARBA" id="ARBA00022553"/>
    </source>
</evidence>
<dbReference type="GO" id="GO:0005874">
    <property type="term" value="C:microtubule"/>
    <property type="evidence" value="ECO:0007669"/>
    <property type="project" value="UniProtKB-KW"/>
</dbReference>
<keyword evidence="9" id="KW-0206">Cytoskeleton</keyword>
<keyword evidence="10" id="KW-0539">Nucleus</keyword>
<evidence type="ECO:0000256" key="2">
    <source>
        <dbReference type="ARBA" id="ARBA00004123"/>
    </source>
</evidence>
<evidence type="ECO:0000256" key="8">
    <source>
        <dbReference type="ARBA" id="ARBA00022701"/>
    </source>
</evidence>
<evidence type="ECO:0000256" key="3">
    <source>
        <dbReference type="ARBA" id="ARBA00004186"/>
    </source>
</evidence>
<dbReference type="PANTHER" id="PTHR34930:SF2">
    <property type="entry name" value="MICROTUBULE-ASSOCIATED PROTEIN JUPITER"/>
    <property type="match status" value="1"/>
</dbReference>
<feature type="non-terminal residue" evidence="12">
    <location>
        <position position="1"/>
    </location>
</feature>
<evidence type="ECO:0000256" key="10">
    <source>
        <dbReference type="ARBA" id="ARBA00023242"/>
    </source>
</evidence>
<proteinExistence type="inferred from homology"/>
<evidence type="ECO:0000256" key="5">
    <source>
        <dbReference type="ARBA" id="ARBA00021471"/>
    </source>
</evidence>
<reference evidence="12" key="1">
    <citation type="submission" date="2015-11" db="EMBL/GenBank/DDBJ databases">
        <title>De novo transcriptome assembly of four potential Pierce s Disease insect vectors from Arizona vineyards.</title>
        <authorList>
            <person name="Tassone E.E."/>
        </authorList>
    </citation>
    <scope>NUCLEOTIDE SEQUENCE</scope>
</reference>
<evidence type="ECO:0000256" key="1">
    <source>
        <dbReference type="ARBA" id="ARBA00003805"/>
    </source>
</evidence>
<name>A0A1B6GR62_9HEMI</name>
<protein>
    <recommendedName>
        <fullName evidence="5">Microtubule-associated protein Jupiter</fullName>
    </recommendedName>
</protein>
<comment type="similarity">
    <text evidence="4">Belongs to the MAP Jupiter family.</text>
</comment>
<keyword evidence="8" id="KW-0493">Microtubule</keyword>
<sequence length="239" mass="25465">IFFQVSINSEYVVKRYIRKMKPPGGECHDLWGASFNGSPSHLRVLKPPGGGSSDIFGTSAEPTEPQRKTRTHLTSSIFGEETVTPSRNKAGNDSFYNLFGNDSQVRPVSAFKDKTKSNIILDDEISTNTADSDVKKSLTFTNEDVTQPEDAVDGEVPLNHDSVHTNGNNCNILSETTVTDTSEQTKREATNIPDGGNPVASNGPAVNGASESSASTPAPTPAPAAKQRVPPGGFSSGLW</sequence>
<dbReference type="EMBL" id="GECZ01004854">
    <property type="protein sequence ID" value="JAS64915.1"/>
    <property type="molecule type" value="Transcribed_RNA"/>
</dbReference>
<keyword evidence="7" id="KW-0597">Phosphoprotein</keyword>